<organism evidence="1 2">
    <name type="scientific">Naganishia onofrii</name>
    <dbReference type="NCBI Taxonomy" id="1851511"/>
    <lineage>
        <taxon>Eukaryota</taxon>
        <taxon>Fungi</taxon>
        <taxon>Dikarya</taxon>
        <taxon>Basidiomycota</taxon>
        <taxon>Agaricomycotina</taxon>
        <taxon>Tremellomycetes</taxon>
        <taxon>Filobasidiales</taxon>
        <taxon>Filobasidiaceae</taxon>
        <taxon>Naganishia</taxon>
    </lineage>
</organism>
<keyword evidence="2" id="KW-1185">Reference proteome</keyword>
<sequence>MAQPDFTKIPNGLTDCTLPVEIIGIIAKQLVADNARGTCAALNLTCQAVHQKTLQALWRVVVQWGARMFEKMPVTFADDVLSGAQEVSRKEAEKEVLEGWTCLINSKGAKHIEYLVIPPFSLDTPAMRLILTKLDPDRTFSLLPRLKAIISVMNCSADGARADANCGGVVHLTSSYRCGSEDIFQLPIALKMFYDEVSDLDLKRFLAKKLFLSLIYNIGQDDTLPIRDRWNYPDHMVTEWQTMLKTCPLPKVLMLPIIEDDDADATKTTIVNVFLDVAYWLSRGEGSVTWELRGSVTLSNVLPEQLTTLARAVQTATIRDPSIALANWEFTSAHLPFTLSARAEIDEVLAISRDIYSLAAKRLNYRVFGEASIRWFTDQNVINEFRVIPSGWESQMTTIARFDGGAGKILHMMSLCSGVEEVSTLSF</sequence>
<evidence type="ECO:0000313" key="2">
    <source>
        <dbReference type="Proteomes" id="UP001234202"/>
    </source>
</evidence>
<protein>
    <submittedName>
        <fullName evidence="1">Uncharacterized protein</fullName>
    </submittedName>
</protein>
<reference evidence="1" key="1">
    <citation type="submission" date="2023-04" db="EMBL/GenBank/DDBJ databases">
        <title>Draft Genome sequencing of Naganishia species isolated from polar environments using Oxford Nanopore Technology.</title>
        <authorList>
            <person name="Leo P."/>
            <person name="Venkateswaran K."/>
        </authorList>
    </citation>
    <scope>NUCLEOTIDE SEQUENCE</scope>
    <source>
        <strain evidence="1">DBVPG 5303</strain>
    </source>
</reference>
<proteinExistence type="predicted"/>
<gene>
    <name evidence="1" type="ORF">QFC24_007001</name>
</gene>
<name>A0ACC2WXU0_9TREE</name>
<dbReference type="EMBL" id="JASBWV010000045">
    <property type="protein sequence ID" value="KAJ9115337.1"/>
    <property type="molecule type" value="Genomic_DNA"/>
</dbReference>
<comment type="caution">
    <text evidence="1">The sequence shown here is derived from an EMBL/GenBank/DDBJ whole genome shotgun (WGS) entry which is preliminary data.</text>
</comment>
<evidence type="ECO:0000313" key="1">
    <source>
        <dbReference type="EMBL" id="KAJ9115337.1"/>
    </source>
</evidence>
<dbReference type="Proteomes" id="UP001234202">
    <property type="component" value="Unassembled WGS sequence"/>
</dbReference>
<accession>A0ACC2WXU0</accession>